<reference evidence="8 9" key="1">
    <citation type="submission" date="2016-10" db="EMBL/GenBank/DDBJ databases">
        <authorList>
            <person name="de Groot N.N."/>
        </authorList>
    </citation>
    <scope>NUCLEOTIDE SEQUENCE [LARGE SCALE GENOMIC DNA]</scope>
    <source>
        <strain evidence="8 9">CGMCC 1.3401</strain>
    </source>
</reference>
<dbReference type="SUPFAM" id="SSF103473">
    <property type="entry name" value="MFS general substrate transporter"/>
    <property type="match status" value="1"/>
</dbReference>
<protein>
    <submittedName>
        <fullName evidence="8">Predicted arabinose efflux permease, MFS family</fullName>
    </submittedName>
</protein>
<feature type="transmembrane region" description="Helical" evidence="6">
    <location>
        <begin position="222"/>
        <end position="244"/>
    </location>
</feature>
<proteinExistence type="predicted"/>
<dbReference type="InterPro" id="IPR036259">
    <property type="entry name" value="MFS_trans_sf"/>
</dbReference>
<evidence type="ECO:0000256" key="4">
    <source>
        <dbReference type="ARBA" id="ARBA00023136"/>
    </source>
</evidence>
<dbReference type="AlphaFoldDB" id="A0A1G4S3Z0"/>
<organism evidence="8 9">
    <name type="scientific">Rhizobium mongolense subsp. loessense</name>
    <dbReference type="NCBI Taxonomy" id="158890"/>
    <lineage>
        <taxon>Bacteria</taxon>
        <taxon>Pseudomonadati</taxon>
        <taxon>Pseudomonadota</taxon>
        <taxon>Alphaproteobacteria</taxon>
        <taxon>Hyphomicrobiales</taxon>
        <taxon>Rhizobiaceae</taxon>
        <taxon>Rhizobium/Agrobacterium group</taxon>
        <taxon>Rhizobium</taxon>
    </lineage>
</organism>
<feature type="transmembrane region" description="Helical" evidence="6">
    <location>
        <begin position="84"/>
        <end position="100"/>
    </location>
</feature>
<feature type="transmembrane region" description="Helical" evidence="6">
    <location>
        <begin position="264"/>
        <end position="283"/>
    </location>
</feature>
<dbReference type="PROSITE" id="PS00217">
    <property type="entry name" value="SUGAR_TRANSPORT_2"/>
    <property type="match status" value="1"/>
</dbReference>
<evidence type="ECO:0000259" key="7">
    <source>
        <dbReference type="PROSITE" id="PS50850"/>
    </source>
</evidence>
<keyword evidence="3 6" id="KW-1133">Transmembrane helix</keyword>
<dbReference type="GO" id="GO:0005886">
    <property type="term" value="C:plasma membrane"/>
    <property type="evidence" value="ECO:0007669"/>
    <property type="project" value="TreeGrafter"/>
</dbReference>
<feature type="transmembrane region" description="Helical" evidence="6">
    <location>
        <begin position="51"/>
        <end position="72"/>
    </location>
</feature>
<keyword evidence="2 6" id="KW-0812">Transmembrane</keyword>
<dbReference type="InterPro" id="IPR011701">
    <property type="entry name" value="MFS"/>
</dbReference>
<dbReference type="Gene3D" id="1.20.1250.20">
    <property type="entry name" value="MFS general substrate transporter like domains"/>
    <property type="match status" value="2"/>
</dbReference>
<feature type="transmembrane region" description="Helical" evidence="6">
    <location>
        <begin position="20"/>
        <end position="45"/>
    </location>
</feature>
<evidence type="ECO:0000256" key="3">
    <source>
        <dbReference type="ARBA" id="ARBA00022989"/>
    </source>
</evidence>
<feature type="domain" description="Major facilitator superfamily (MFS) profile" evidence="7">
    <location>
        <begin position="15"/>
        <end position="405"/>
    </location>
</feature>
<comment type="subcellular location">
    <subcellularLocation>
        <location evidence="1">Membrane</location>
        <topology evidence="1">Multi-pass membrane protein</topology>
    </subcellularLocation>
</comment>
<evidence type="ECO:0000256" key="2">
    <source>
        <dbReference type="ARBA" id="ARBA00022692"/>
    </source>
</evidence>
<gene>
    <name evidence="8" type="ORF">SAMN02927900_03389</name>
</gene>
<dbReference type="Pfam" id="PF07690">
    <property type="entry name" value="MFS_1"/>
    <property type="match status" value="1"/>
</dbReference>
<dbReference type="InterPro" id="IPR020846">
    <property type="entry name" value="MFS_dom"/>
</dbReference>
<feature type="transmembrane region" description="Helical" evidence="6">
    <location>
        <begin position="106"/>
        <end position="127"/>
    </location>
</feature>
<dbReference type="GO" id="GO:0046943">
    <property type="term" value="F:carboxylic acid transmembrane transporter activity"/>
    <property type="evidence" value="ECO:0007669"/>
    <property type="project" value="TreeGrafter"/>
</dbReference>
<name>A0A1G4S3Z0_9HYPH</name>
<dbReference type="Proteomes" id="UP000199542">
    <property type="component" value="Unassembled WGS sequence"/>
</dbReference>
<evidence type="ECO:0000313" key="9">
    <source>
        <dbReference type="Proteomes" id="UP000199542"/>
    </source>
</evidence>
<feature type="transmembrane region" description="Helical" evidence="6">
    <location>
        <begin position="355"/>
        <end position="377"/>
    </location>
</feature>
<dbReference type="InterPro" id="IPR005829">
    <property type="entry name" value="Sugar_transporter_CS"/>
</dbReference>
<dbReference type="PANTHER" id="PTHR23508:SF10">
    <property type="entry name" value="CARBOXYLIC ACID TRANSPORTER PROTEIN HOMOLOG"/>
    <property type="match status" value="1"/>
</dbReference>
<dbReference type="CDD" id="cd17371">
    <property type="entry name" value="MFS_MucK"/>
    <property type="match status" value="1"/>
</dbReference>
<sequence length="439" mass="47334">MFKWYRELTKRERNTFWGCFAGWAIDAMDAQLFSFVLPVLIAAWAMTTAQAGYLATATLFSAAVGGWACGYLADRFGRVRVMQFTILWFSLFTFLAGFSQNFEQLIIVRVLQGLGFGGEWAAGAVLMGEIIRPEHRGKAVGCVQSGFGIGWSVAAILAGVILAHVPADYAWRTLLMIGVLPGFLVLYLRRRLEEPELYRQTRAAIDAAGRGPGLGAIFQPNMLPVTILASLLAFGVIGVGGAIVNWLPTFMKTVRHLSPSASGYYVFLVTGGSFFGFLASAYLSDLLGRRRTFQLFLVCSWLVTIAYMFLPLSGWGLILMGIPFGFFTIGNYAALGPFFTELFPTAVRGSGQSFAYNFGKAAGAVAVSCIGVLAQWITLAEAIGLIALLGYSIAIVATLLLPETKGISLKPGFGQTVDGDDRSIEAASTPTEQPAPGRP</sequence>
<feature type="transmembrane region" description="Helical" evidence="6">
    <location>
        <begin position="324"/>
        <end position="343"/>
    </location>
</feature>
<feature type="transmembrane region" description="Helical" evidence="6">
    <location>
        <begin position="295"/>
        <end position="318"/>
    </location>
</feature>
<dbReference type="PANTHER" id="PTHR23508">
    <property type="entry name" value="CARBOXYLIC ACID TRANSPORTER PROTEIN HOMOLOG"/>
    <property type="match status" value="1"/>
</dbReference>
<feature type="transmembrane region" description="Helical" evidence="6">
    <location>
        <begin position="139"/>
        <end position="163"/>
    </location>
</feature>
<feature type="transmembrane region" description="Helical" evidence="6">
    <location>
        <begin position="383"/>
        <end position="401"/>
    </location>
</feature>
<evidence type="ECO:0000256" key="5">
    <source>
        <dbReference type="SAM" id="MobiDB-lite"/>
    </source>
</evidence>
<feature type="transmembrane region" description="Helical" evidence="6">
    <location>
        <begin position="169"/>
        <end position="188"/>
    </location>
</feature>
<dbReference type="PROSITE" id="PS50850">
    <property type="entry name" value="MFS"/>
    <property type="match status" value="1"/>
</dbReference>
<keyword evidence="4 6" id="KW-0472">Membrane</keyword>
<evidence type="ECO:0000256" key="6">
    <source>
        <dbReference type="SAM" id="Phobius"/>
    </source>
</evidence>
<accession>A0A1G4S3Z0</accession>
<evidence type="ECO:0000256" key="1">
    <source>
        <dbReference type="ARBA" id="ARBA00004141"/>
    </source>
</evidence>
<evidence type="ECO:0000313" key="8">
    <source>
        <dbReference type="EMBL" id="SCW63748.1"/>
    </source>
</evidence>
<feature type="region of interest" description="Disordered" evidence="5">
    <location>
        <begin position="416"/>
        <end position="439"/>
    </location>
</feature>
<dbReference type="EMBL" id="FMTM01000004">
    <property type="protein sequence ID" value="SCW63748.1"/>
    <property type="molecule type" value="Genomic_DNA"/>
</dbReference>